<dbReference type="InParanoid" id="D1C5U7"/>
<dbReference type="InterPro" id="IPR050327">
    <property type="entry name" value="Proton-linked_MCT"/>
</dbReference>
<dbReference type="RefSeq" id="WP_012872545.1">
    <property type="nucleotide sequence ID" value="NC_013523.1"/>
</dbReference>
<dbReference type="eggNOG" id="COG2814">
    <property type="taxonomic scope" value="Bacteria"/>
</dbReference>
<dbReference type="GO" id="GO:0016020">
    <property type="term" value="C:membrane"/>
    <property type="evidence" value="ECO:0007669"/>
    <property type="project" value="UniProtKB-SubCell"/>
</dbReference>
<feature type="transmembrane region" description="Helical" evidence="5">
    <location>
        <begin position="311"/>
        <end position="335"/>
    </location>
</feature>
<reference evidence="7 8" key="2">
    <citation type="journal article" date="2010" name="Stand. Genomic Sci.">
        <title>Complete genome sequence of Desulfohalobium retbaense type strain (HR(100)).</title>
        <authorList>
            <person name="Spring S."/>
            <person name="Nolan M."/>
            <person name="Lapidus A."/>
            <person name="Glavina Del Rio T."/>
            <person name="Copeland A."/>
            <person name="Tice H."/>
            <person name="Cheng J.F."/>
            <person name="Lucas S."/>
            <person name="Land M."/>
            <person name="Chen F."/>
            <person name="Bruce D."/>
            <person name="Goodwin L."/>
            <person name="Pitluck S."/>
            <person name="Ivanova N."/>
            <person name="Mavromatis K."/>
            <person name="Mikhailova N."/>
            <person name="Pati A."/>
            <person name="Chen A."/>
            <person name="Palaniappan K."/>
            <person name="Hauser L."/>
            <person name="Chang Y.J."/>
            <person name="Jeffries C.D."/>
            <person name="Munk C."/>
            <person name="Kiss H."/>
            <person name="Chain P."/>
            <person name="Han C."/>
            <person name="Brettin T."/>
            <person name="Detter J.C."/>
            <person name="Schuler E."/>
            <person name="Goker M."/>
            <person name="Rohde M."/>
            <person name="Bristow J."/>
            <person name="Eisen J.A."/>
            <person name="Markowitz V."/>
            <person name="Hugenholtz P."/>
            <person name="Kyrpides N.C."/>
            <person name="Klenk H.P."/>
        </authorList>
    </citation>
    <scope>NUCLEOTIDE SEQUENCE [LARGE SCALE GENOMIC DNA]</scope>
    <source>
        <strain evidence="8">ATCC 49802 / DSM 20745 / S 6022</strain>
    </source>
</reference>
<feature type="transmembrane region" description="Helical" evidence="5">
    <location>
        <begin position="84"/>
        <end position="104"/>
    </location>
</feature>
<feature type="transmembrane region" description="Helical" evidence="5">
    <location>
        <begin position="150"/>
        <end position="170"/>
    </location>
</feature>
<dbReference type="EMBL" id="CP001823">
    <property type="protein sequence ID" value="ACZ39499.1"/>
    <property type="molecule type" value="Genomic_DNA"/>
</dbReference>
<evidence type="ECO:0000313" key="8">
    <source>
        <dbReference type="Proteomes" id="UP000002027"/>
    </source>
</evidence>
<feature type="domain" description="Major facilitator superfamily (MFS) profile" evidence="6">
    <location>
        <begin position="19"/>
        <end position="401"/>
    </location>
</feature>
<dbReference type="PROSITE" id="PS00216">
    <property type="entry name" value="SUGAR_TRANSPORT_1"/>
    <property type="match status" value="1"/>
</dbReference>
<dbReference type="GO" id="GO:0022857">
    <property type="term" value="F:transmembrane transporter activity"/>
    <property type="evidence" value="ECO:0007669"/>
    <property type="project" value="InterPro"/>
</dbReference>
<feature type="transmembrane region" description="Helical" evidence="5">
    <location>
        <begin position="110"/>
        <end position="138"/>
    </location>
</feature>
<organism evidence="7 8">
    <name type="scientific">Sphaerobacter thermophilus (strain ATCC 49802 / DSM 20745 / KCCM 41009 / NCIMB 13125 / S 6022)</name>
    <dbReference type="NCBI Taxonomy" id="479434"/>
    <lineage>
        <taxon>Bacteria</taxon>
        <taxon>Pseudomonadati</taxon>
        <taxon>Thermomicrobiota</taxon>
        <taxon>Thermomicrobia</taxon>
        <taxon>Sphaerobacterales</taxon>
        <taxon>Sphaerobacterineae</taxon>
        <taxon>Sphaerobacteraceae</taxon>
        <taxon>Sphaerobacter</taxon>
    </lineage>
</organism>
<evidence type="ECO:0000256" key="2">
    <source>
        <dbReference type="ARBA" id="ARBA00022692"/>
    </source>
</evidence>
<keyword evidence="3 5" id="KW-1133">Transmembrane helix</keyword>
<dbReference type="InterPro" id="IPR011701">
    <property type="entry name" value="MFS"/>
</dbReference>
<dbReference type="Proteomes" id="UP000002027">
    <property type="component" value="Chromosome 1"/>
</dbReference>
<reference evidence="8" key="1">
    <citation type="submission" date="2009-11" db="EMBL/GenBank/DDBJ databases">
        <title>The complete chromosome 1 of Sphaerobacter thermophilus DSM 20745.</title>
        <authorList>
            <person name="Lucas S."/>
            <person name="Copeland A."/>
            <person name="Lapidus A."/>
            <person name="Glavina del Rio T."/>
            <person name="Dalin E."/>
            <person name="Tice H."/>
            <person name="Bruce D."/>
            <person name="Goodwin L."/>
            <person name="Pitluck S."/>
            <person name="Kyrpides N."/>
            <person name="Mavromatis K."/>
            <person name="Ivanova N."/>
            <person name="Mikhailova N."/>
            <person name="LaButti K.M."/>
            <person name="Clum A."/>
            <person name="Sun H.I."/>
            <person name="Brettin T."/>
            <person name="Detter J.C."/>
            <person name="Han C."/>
            <person name="Larimer F."/>
            <person name="Land M."/>
            <person name="Hauser L."/>
            <person name="Markowitz V."/>
            <person name="Cheng J.F."/>
            <person name="Hugenholtz P."/>
            <person name="Woyke T."/>
            <person name="Wu D."/>
            <person name="Steenblock K."/>
            <person name="Schneider S."/>
            <person name="Pukall R."/>
            <person name="Goeker M."/>
            <person name="Klenk H.P."/>
            <person name="Eisen J.A."/>
        </authorList>
    </citation>
    <scope>NUCLEOTIDE SEQUENCE [LARGE SCALE GENOMIC DNA]</scope>
    <source>
        <strain evidence="8">ATCC 49802 / DSM 20745 / S 6022</strain>
    </source>
</reference>
<evidence type="ECO:0000259" key="6">
    <source>
        <dbReference type="PROSITE" id="PS50850"/>
    </source>
</evidence>
<sequence>MASPATGTRRNSSLLRWGIVVAATAILAVASGGRFLIGVVFDQVREGFSLSHGDLGLVVSLSILVIGTTQPAVGWLVDRLQARFVAAGGLALLAIGLIITGRASSVWELVIGYCVFVALGLAAVSPVTVTPLVASWFVKRRATALSIVNAGGSVGQLAIVPGLTVLVVAVGWRDAYVLLGAGLFLVGVPMILWLLREREGEAAADMAQVGCSVRTALSHRSFWELSFGFFVCGFTMAWLMNYFVDYSLDQGISRETAGFGLSLVGGASILGTLITGRWADRRGSVVPLSVVYALRGLGFAGLLLAGSNVPLVLLALAVTGFSWSSTVPLTSALCADIYGRRALGTIFGLMFAIMPIGSAVGSALAGELRDLTGNYTVSLLANVAAGLLAAAVTLLVQARPIFARTEAPTAEQPAPVIAD</sequence>
<dbReference type="InterPro" id="IPR005829">
    <property type="entry name" value="Sugar_transporter_CS"/>
</dbReference>
<evidence type="ECO:0000256" key="1">
    <source>
        <dbReference type="ARBA" id="ARBA00004141"/>
    </source>
</evidence>
<dbReference type="Gene3D" id="1.20.1250.20">
    <property type="entry name" value="MFS general substrate transporter like domains"/>
    <property type="match status" value="2"/>
</dbReference>
<feature type="transmembrane region" description="Helical" evidence="5">
    <location>
        <begin position="222"/>
        <end position="244"/>
    </location>
</feature>
<dbReference type="Pfam" id="PF07690">
    <property type="entry name" value="MFS_1"/>
    <property type="match status" value="1"/>
</dbReference>
<feature type="transmembrane region" description="Helical" evidence="5">
    <location>
        <begin position="377"/>
        <end position="396"/>
    </location>
</feature>
<feature type="transmembrane region" description="Helical" evidence="5">
    <location>
        <begin position="286"/>
        <end position="305"/>
    </location>
</feature>
<dbReference type="AlphaFoldDB" id="D1C5U7"/>
<keyword evidence="8" id="KW-1185">Reference proteome</keyword>
<evidence type="ECO:0000256" key="5">
    <source>
        <dbReference type="SAM" id="Phobius"/>
    </source>
</evidence>
<dbReference type="PANTHER" id="PTHR11360:SF284">
    <property type="entry name" value="EG:103B4.3 PROTEIN-RELATED"/>
    <property type="match status" value="1"/>
</dbReference>
<feature type="transmembrane region" description="Helical" evidence="5">
    <location>
        <begin position="256"/>
        <end position="274"/>
    </location>
</feature>
<feature type="transmembrane region" description="Helical" evidence="5">
    <location>
        <begin position="176"/>
        <end position="195"/>
    </location>
</feature>
<keyword evidence="4 5" id="KW-0472">Membrane</keyword>
<name>D1C5U7_SPHTD</name>
<proteinExistence type="predicted"/>
<dbReference type="PANTHER" id="PTHR11360">
    <property type="entry name" value="MONOCARBOXYLATE TRANSPORTER"/>
    <property type="match status" value="1"/>
</dbReference>
<dbReference type="SUPFAM" id="SSF103473">
    <property type="entry name" value="MFS general substrate transporter"/>
    <property type="match status" value="1"/>
</dbReference>
<feature type="transmembrane region" description="Helical" evidence="5">
    <location>
        <begin position="342"/>
        <end position="365"/>
    </location>
</feature>
<keyword evidence="2 5" id="KW-0812">Transmembrane</keyword>
<comment type="subcellular location">
    <subcellularLocation>
        <location evidence="1">Membrane</location>
        <topology evidence="1">Multi-pass membrane protein</topology>
    </subcellularLocation>
</comment>
<dbReference type="KEGG" id="sti:Sthe_2069"/>
<evidence type="ECO:0000256" key="3">
    <source>
        <dbReference type="ARBA" id="ARBA00022989"/>
    </source>
</evidence>
<accession>D1C5U7</accession>
<dbReference type="CDD" id="cd17355">
    <property type="entry name" value="MFS_YcxA_like"/>
    <property type="match status" value="1"/>
</dbReference>
<dbReference type="HOGENOM" id="CLU_001265_59_9_0"/>
<feature type="transmembrane region" description="Helical" evidence="5">
    <location>
        <begin position="57"/>
        <end position="77"/>
    </location>
</feature>
<protein>
    <submittedName>
        <fullName evidence="7">Major facilitator superfamily MFS_1</fullName>
    </submittedName>
</protein>
<dbReference type="PROSITE" id="PS50850">
    <property type="entry name" value="MFS"/>
    <property type="match status" value="1"/>
</dbReference>
<dbReference type="OrthoDB" id="9793415at2"/>
<dbReference type="InterPro" id="IPR020846">
    <property type="entry name" value="MFS_dom"/>
</dbReference>
<feature type="transmembrane region" description="Helical" evidence="5">
    <location>
        <begin position="14"/>
        <end position="37"/>
    </location>
</feature>
<dbReference type="FunCoup" id="D1C5U7">
    <property type="interactions" value="175"/>
</dbReference>
<gene>
    <name evidence="7" type="ordered locus">Sthe_2069</name>
</gene>
<dbReference type="InterPro" id="IPR036259">
    <property type="entry name" value="MFS_trans_sf"/>
</dbReference>
<evidence type="ECO:0000256" key="4">
    <source>
        <dbReference type="ARBA" id="ARBA00023136"/>
    </source>
</evidence>
<evidence type="ECO:0000313" key="7">
    <source>
        <dbReference type="EMBL" id="ACZ39499.1"/>
    </source>
</evidence>